<dbReference type="InterPro" id="IPR038666">
    <property type="entry name" value="SSP1_head-tail_sf"/>
</dbReference>
<evidence type="ECO:0000313" key="1">
    <source>
        <dbReference type="EMBL" id="MBO0345200.1"/>
    </source>
</evidence>
<dbReference type="Gene3D" id="2.40.10.270">
    <property type="entry name" value="Bacteriophage SPP1 head-tail adaptor protein"/>
    <property type="match status" value="1"/>
</dbReference>
<gene>
    <name evidence="1" type="ORF">J0X15_08210</name>
</gene>
<dbReference type="InterPro" id="IPR008767">
    <property type="entry name" value="Phage_SPP1_head-tail_adaptor"/>
</dbReference>
<keyword evidence="2" id="KW-1185">Reference proteome</keyword>
<evidence type="ECO:0000313" key="2">
    <source>
        <dbReference type="Proteomes" id="UP000664779"/>
    </source>
</evidence>
<protein>
    <submittedName>
        <fullName evidence="1">Head-tail adaptor protein</fullName>
    </submittedName>
</protein>
<dbReference type="AlphaFoldDB" id="A0A939J4X1"/>
<name>A0A939J4X1_9HYPH</name>
<dbReference type="RefSeq" id="WP_206939613.1">
    <property type="nucleotide sequence ID" value="NZ_JAFLNF010000003.1"/>
</dbReference>
<dbReference type="Pfam" id="PF05521">
    <property type="entry name" value="Phage_HCP"/>
    <property type="match status" value="1"/>
</dbReference>
<dbReference type="EMBL" id="JAFLNF010000003">
    <property type="protein sequence ID" value="MBO0345200.1"/>
    <property type="molecule type" value="Genomic_DNA"/>
</dbReference>
<proteinExistence type="predicted"/>
<organism evidence="1 2">
    <name type="scientific">Roseibium limicola</name>
    <dbReference type="NCBI Taxonomy" id="2816037"/>
    <lineage>
        <taxon>Bacteria</taxon>
        <taxon>Pseudomonadati</taxon>
        <taxon>Pseudomonadota</taxon>
        <taxon>Alphaproteobacteria</taxon>
        <taxon>Hyphomicrobiales</taxon>
        <taxon>Stappiaceae</taxon>
        <taxon>Roseibium</taxon>
    </lineage>
</organism>
<reference evidence="1" key="1">
    <citation type="submission" date="2021-03" db="EMBL/GenBank/DDBJ databases">
        <title>Roseibium sp. CAU 1637 isolated from Incheon.</title>
        <authorList>
            <person name="Kim W."/>
        </authorList>
    </citation>
    <scope>NUCLEOTIDE SEQUENCE</scope>
    <source>
        <strain evidence="1">CAU 1637</strain>
    </source>
</reference>
<comment type="caution">
    <text evidence="1">The sequence shown here is derived from an EMBL/GenBank/DDBJ whole genome shotgun (WGS) entry which is preliminary data.</text>
</comment>
<dbReference type="Proteomes" id="UP000664779">
    <property type="component" value="Unassembled WGS sequence"/>
</dbReference>
<sequence>MSAGRYRSAVELQAPVFTASADGSQSLVYTPAGSDFAEIRLLRQGEAVSAGSLRATATHSIRLRRRDDIGAGWQVTSPRDRFRLLSVAEEGRRGEYSLCLAEVETETEEAPS</sequence>
<accession>A0A939J4X1</accession>